<reference evidence="2 3" key="1">
    <citation type="submission" date="2021-05" db="EMBL/GenBank/DDBJ databases">
        <title>Draft Whole Genome Sequencing Of Biosensor Chromobacterium violaceum Strain CV026 Reveals A Regulatory RNA In Chromobacterium violaceum Phenotype Regulatory Network.</title>
        <authorList>
            <person name="Hong K.W."/>
            <person name="Chan K.G."/>
            <person name="Chang C.-Y."/>
        </authorList>
    </citation>
    <scope>NUCLEOTIDE SEQUENCE [LARGE SCALE GENOMIC DNA]</scope>
    <source>
        <strain evidence="2 3">ATCC 31532</strain>
    </source>
</reference>
<dbReference type="PANTHER" id="PTHR35841:SF1">
    <property type="entry name" value="PHOSPHONATES-BINDING PERIPLASMIC PROTEIN"/>
    <property type="match status" value="1"/>
</dbReference>
<proteinExistence type="predicted"/>
<keyword evidence="1" id="KW-0732">Signal</keyword>
<organism evidence="2 3">
    <name type="scientific">Chromobacterium subtsugae</name>
    <dbReference type="NCBI Taxonomy" id="251747"/>
    <lineage>
        <taxon>Bacteria</taxon>
        <taxon>Pseudomonadati</taxon>
        <taxon>Pseudomonadota</taxon>
        <taxon>Betaproteobacteria</taxon>
        <taxon>Neisseriales</taxon>
        <taxon>Chromobacteriaceae</taxon>
        <taxon>Chromobacterium</taxon>
    </lineage>
</organism>
<dbReference type="PANTHER" id="PTHR35841">
    <property type="entry name" value="PHOSPHONATES-BINDING PERIPLASMIC PROTEIN"/>
    <property type="match status" value="1"/>
</dbReference>
<dbReference type="CDD" id="cd01071">
    <property type="entry name" value="PBP2_PhnD_like"/>
    <property type="match status" value="1"/>
</dbReference>
<sequence length="285" mass="31471">MKALRPPRSGKTHLILANLLLPAALLASTANAGAPILHFGIVPQQSALHLARNWGSLLQYLGKSCTLDLQFETAPDIPTFERRVAKGQYDIVYFNPLHYVVFHDSAGYQALAREKDTRLVGLIVVRKDSPIQNVRQLEGKTLALPAPESFAASVLPQAELESMGVHVNVSYVGSHDSVYLAVRQGLYSAGGGINRTWSQQPDAVRNALRILWQTPPHTPHPFATRPGLPSTQRQCLLRTLTHLQDTPEGLALLQQVQLKPLTAARDEDWDDIRRLGIHYQAPGEQ</sequence>
<feature type="chain" id="PRO_5045993784" evidence="1">
    <location>
        <begin position="33"/>
        <end position="285"/>
    </location>
</feature>
<dbReference type="SUPFAM" id="SSF53850">
    <property type="entry name" value="Periplasmic binding protein-like II"/>
    <property type="match status" value="1"/>
</dbReference>
<accession>A0ABS7FKH6</accession>
<evidence type="ECO:0000313" key="2">
    <source>
        <dbReference type="EMBL" id="MBW8289828.1"/>
    </source>
</evidence>
<dbReference type="EMBL" id="JAHDTB010000024">
    <property type="protein sequence ID" value="MBW8289828.1"/>
    <property type="molecule type" value="Genomic_DNA"/>
</dbReference>
<dbReference type="Proteomes" id="UP000711178">
    <property type="component" value="Unassembled WGS sequence"/>
</dbReference>
<dbReference type="Gene3D" id="3.40.190.10">
    <property type="entry name" value="Periplasmic binding protein-like II"/>
    <property type="match status" value="2"/>
</dbReference>
<protein>
    <submittedName>
        <fullName evidence="2">Phosphate/phosphite/phosphonate ABC transporter substrate-binding protein</fullName>
    </submittedName>
</protein>
<dbReference type="GeneID" id="89686589"/>
<evidence type="ECO:0000313" key="3">
    <source>
        <dbReference type="Proteomes" id="UP000711178"/>
    </source>
</evidence>
<dbReference type="RefSeq" id="WP_052258165.1">
    <property type="nucleotide sequence ID" value="NZ_CP142381.1"/>
</dbReference>
<gene>
    <name evidence="2" type="ORF">KIF53_19505</name>
</gene>
<comment type="caution">
    <text evidence="2">The sequence shown here is derived from an EMBL/GenBank/DDBJ whole genome shotgun (WGS) entry which is preliminary data.</text>
</comment>
<feature type="signal peptide" evidence="1">
    <location>
        <begin position="1"/>
        <end position="32"/>
    </location>
</feature>
<keyword evidence="3" id="KW-1185">Reference proteome</keyword>
<name>A0ABS7FKH6_9NEIS</name>
<dbReference type="Pfam" id="PF12974">
    <property type="entry name" value="Phosphonate-bd"/>
    <property type="match status" value="1"/>
</dbReference>
<evidence type="ECO:0000256" key="1">
    <source>
        <dbReference type="SAM" id="SignalP"/>
    </source>
</evidence>